<keyword evidence="8" id="KW-1185">Reference proteome</keyword>
<evidence type="ECO:0000256" key="1">
    <source>
        <dbReference type="ARBA" id="ARBA00004141"/>
    </source>
</evidence>
<feature type="compositionally biased region" description="Polar residues" evidence="5">
    <location>
        <begin position="42"/>
        <end position="60"/>
    </location>
</feature>
<evidence type="ECO:0000256" key="5">
    <source>
        <dbReference type="SAM" id="MobiDB-lite"/>
    </source>
</evidence>
<dbReference type="Proteomes" id="UP000077521">
    <property type="component" value="Unassembled WGS sequence"/>
</dbReference>
<dbReference type="InterPro" id="IPR002293">
    <property type="entry name" value="AA/rel_permease1"/>
</dbReference>
<dbReference type="InterPro" id="IPR050598">
    <property type="entry name" value="AminoAcid_Transporter"/>
</dbReference>
<feature type="transmembrane region" description="Helical" evidence="6">
    <location>
        <begin position="454"/>
        <end position="475"/>
    </location>
</feature>
<keyword evidence="4 6" id="KW-0472">Membrane</keyword>
<feature type="transmembrane region" description="Helical" evidence="6">
    <location>
        <begin position="157"/>
        <end position="179"/>
    </location>
</feature>
<evidence type="ECO:0000256" key="2">
    <source>
        <dbReference type="ARBA" id="ARBA00022692"/>
    </source>
</evidence>
<dbReference type="GO" id="GO:0015179">
    <property type="term" value="F:L-amino acid transmembrane transporter activity"/>
    <property type="evidence" value="ECO:0007669"/>
    <property type="project" value="TreeGrafter"/>
</dbReference>
<reference evidence="7" key="1">
    <citation type="submission" date="2016-04" db="EMBL/GenBank/DDBJ databases">
        <authorList>
            <person name="Nguyen H.D."/>
            <person name="Samba Siva P."/>
            <person name="Cullis J."/>
            <person name="Levesque C.A."/>
            <person name="Hambleton S."/>
        </authorList>
    </citation>
    <scope>NUCLEOTIDE SEQUENCE</scope>
    <source>
        <strain evidence="7">DAOMC 236416</strain>
    </source>
</reference>
<dbReference type="Gene3D" id="1.20.1740.10">
    <property type="entry name" value="Amino acid/polyamine transporter I"/>
    <property type="match status" value="1"/>
</dbReference>
<evidence type="ECO:0000256" key="6">
    <source>
        <dbReference type="SAM" id="Phobius"/>
    </source>
</evidence>
<feature type="transmembrane region" description="Helical" evidence="6">
    <location>
        <begin position="407"/>
        <end position="426"/>
    </location>
</feature>
<dbReference type="PANTHER" id="PTHR11785:SF498">
    <property type="entry name" value="HIGH-AFFINITY METHIONINE PERMEASE"/>
    <property type="match status" value="1"/>
</dbReference>
<feature type="compositionally biased region" description="Low complexity" evidence="5">
    <location>
        <begin position="21"/>
        <end position="35"/>
    </location>
</feature>
<feature type="transmembrane region" description="Helical" evidence="6">
    <location>
        <begin position="207"/>
        <end position="230"/>
    </location>
</feature>
<evidence type="ECO:0000313" key="8">
    <source>
        <dbReference type="Proteomes" id="UP000077521"/>
    </source>
</evidence>
<feature type="transmembrane region" description="Helical" evidence="6">
    <location>
        <begin position="353"/>
        <end position="378"/>
    </location>
</feature>
<dbReference type="Pfam" id="PF13520">
    <property type="entry name" value="AA_permease_2"/>
    <property type="match status" value="1"/>
</dbReference>
<evidence type="ECO:0008006" key="9">
    <source>
        <dbReference type="Google" id="ProtNLM"/>
    </source>
</evidence>
<feature type="transmembrane region" description="Helical" evidence="6">
    <location>
        <begin position="250"/>
        <end position="269"/>
    </location>
</feature>
<feature type="transmembrane region" description="Helical" evidence="6">
    <location>
        <begin position="319"/>
        <end position="341"/>
    </location>
</feature>
<feature type="transmembrane region" description="Helical" evidence="6">
    <location>
        <begin position="555"/>
        <end position="577"/>
    </location>
</feature>
<accession>A0A177TH56</accession>
<reference evidence="7" key="2">
    <citation type="journal article" date="2019" name="IMA Fungus">
        <title>Genome sequencing and comparison of five Tilletia species to identify candidate genes for the detection of regulated species infecting wheat.</title>
        <authorList>
            <person name="Nguyen H.D.T."/>
            <person name="Sultana T."/>
            <person name="Kesanakurti P."/>
            <person name="Hambleton S."/>
        </authorList>
    </citation>
    <scope>NUCLEOTIDE SEQUENCE</scope>
    <source>
        <strain evidence="7">DAOMC 236416</strain>
    </source>
</reference>
<comment type="caution">
    <text evidence="7">The sequence shown here is derived from an EMBL/GenBank/DDBJ whole genome shotgun (WGS) entry which is preliminary data.</text>
</comment>
<dbReference type="EMBL" id="LWDF02000172">
    <property type="protein sequence ID" value="KAE8255029.1"/>
    <property type="molecule type" value="Genomic_DNA"/>
</dbReference>
<keyword evidence="2 6" id="KW-0812">Transmembrane</keyword>
<protein>
    <recommendedName>
        <fullName evidence="9">Amino acid permease/ SLC12A domain-containing protein</fullName>
    </recommendedName>
</protein>
<comment type="subcellular location">
    <subcellularLocation>
        <location evidence="1">Membrane</location>
        <topology evidence="1">Multi-pass membrane protein</topology>
    </subcellularLocation>
</comment>
<sequence length="612" mass="65290">MSTPAKEAGSVPPTTYGSLPQAQRSARSASSISTSVEAGPSSARSETSPLLQSSHRTSGMSHEAKLPVGGDVSPTSASIKSKADKAHSTKSSISHHQDPLGALTGDDDDVDLGYSSALPESRRTIGVVSATFLIINRCIGAGIFATPSTILKATGSVGLSLVCWAIGALIAAAGLAVYIEWGVGVPVNGAEKAYLGFLERAYRSPRWLALCSYAAYACLLGWPAGNALVFGTYILKAAQRDATEWASKGLGALVLTFCFLLHSFALKWGLHLQNILGSFKVFILVFIACCGFAALAGHTRLSEQPHNFRNAFEGTTADTYGIVSALYNVIWSFIGFSNVNYSLSEVKNPRRTLAVAAPLAMSIITALYMLVNIAYFAAIPKEDILNSNITIAAVFFQNMFGPSAQRALSVIVALSALGNVLSVLFAQGRIVQALGWDGILPASRAMGSSWPRGAPFAGLGLHWLVSMIILLAPPLGDAYNFILNVVSYPLNIVNFIISIGLLSLYFHKPAGLRRPWSPSFRATWPVVAFFALASLFLIVAPFIPPSQGNSVYDTLPYYLHCVVGMAVFGVGGLYWLVVFRLLPRVGGYHLEPRKAVLDDGTQITILDKVPHT</sequence>
<keyword evidence="3 6" id="KW-1133">Transmembrane helix</keyword>
<gene>
    <name evidence="7" type="ORF">A4X13_0g3189</name>
</gene>
<feature type="transmembrane region" description="Helical" evidence="6">
    <location>
        <begin position="125"/>
        <end position="145"/>
    </location>
</feature>
<organism evidence="7 8">
    <name type="scientific">Tilletia indica</name>
    <dbReference type="NCBI Taxonomy" id="43049"/>
    <lineage>
        <taxon>Eukaryota</taxon>
        <taxon>Fungi</taxon>
        <taxon>Dikarya</taxon>
        <taxon>Basidiomycota</taxon>
        <taxon>Ustilaginomycotina</taxon>
        <taxon>Exobasidiomycetes</taxon>
        <taxon>Tilletiales</taxon>
        <taxon>Tilletiaceae</taxon>
        <taxon>Tilletia</taxon>
    </lineage>
</organism>
<feature type="transmembrane region" description="Helical" evidence="6">
    <location>
        <begin position="281"/>
        <end position="299"/>
    </location>
</feature>
<evidence type="ECO:0000256" key="3">
    <source>
        <dbReference type="ARBA" id="ARBA00022989"/>
    </source>
</evidence>
<evidence type="ECO:0000256" key="4">
    <source>
        <dbReference type="ARBA" id="ARBA00023136"/>
    </source>
</evidence>
<feature type="transmembrane region" description="Helical" evidence="6">
    <location>
        <begin position="481"/>
        <end position="506"/>
    </location>
</feature>
<dbReference type="GO" id="GO:0016020">
    <property type="term" value="C:membrane"/>
    <property type="evidence" value="ECO:0007669"/>
    <property type="project" value="UniProtKB-SubCell"/>
</dbReference>
<feature type="transmembrane region" description="Helical" evidence="6">
    <location>
        <begin position="526"/>
        <end position="543"/>
    </location>
</feature>
<evidence type="ECO:0000313" key="7">
    <source>
        <dbReference type="EMBL" id="KAE8255029.1"/>
    </source>
</evidence>
<dbReference type="FunFam" id="1.20.1740.10:FF:000025">
    <property type="entry name" value="High-affinity methionine permease"/>
    <property type="match status" value="1"/>
</dbReference>
<name>A0A177TH56_9BASI</name>
<feature type="region of interest" description="Disordered" evidence="5">
    <location>
        <begin position="1"/>
        <end position="104"/>
    </location>
</feature>
<proteinExistence type="predicted"/>
<dbReference type="PANTHER" id="PTHR11785">
    <property type="entry name" value="AMINO ACID TRANSPORTER"/>
    <property type="match status" value="1"/>
</dbReference>
<dbReference type="AlphaFoldDB" id="A0A177TH56"/>